<feature type="domain" description="Pyridoxamine 5'-phosphate oxidase N-terminal" evidence="8">
    <location>
        <begin position="39"/>
        <end position="155"/>
    </location>
</feature>
<keyword evidence="4 5" id="KW-0560">Oxidoreductase</keyword>
<dbReference type="HAMAP" id="MF_01629">
    <property type="entry name" value="PdxH"/>
    <property type="match status" value="1"/>
</dbReference>
<evidence type="ECO:0000256" key="2">
    <source>
        <dbReference type="ARBA" id="ARBA00022630"/>
    </source>
</evidence>
<evidence type="ECO:0000256" key="1">
    <source>
        <dbReference type="ARBA" id="ARBA00007301"/>
    </source>
</evidence>
<reference evidence="10 11" key="1">
    <citation type="submission" date="2019-07" db="EMBL/GenBank/DDBJ databases">
        <title>Genomic Encyclopedia of Archaeal and Bacterial Type Strains, Phase II (KMG-II): from individual species to whole genera.</title>
        <authorList>
            <person name="Goeker M."/>
        </authorList>
    </citation>
    <scope>NUCLEOTIDE SEQUENCE [LARGE SCALE GENOMIC DNA]</scope>
    <source>
        <strain evidence="10 11">DSM 17527</strain>
    </source>
</reference>
<dbReference type="AlphaFoldDB" id="A0A5S5C6U4"/>
<feature type="binding site" evidence="5 7">
    <location>
        <begin position="78"/>
        <end position="79"/>
    </location>
    <ligand>
        <name>FMN</name>
        <dbReference type="ChEBI" id="CHEBI:58210"/>
    </ligand>
</feature>
<evidence type="ECO:0000313" key="10">
    <source>
        <dbReference type="EMBL" id="TYP75074.1"/>
    </source>
</evidence>
<dbReference type="PROSITE" id="PS01064">
    <property type="entry name" value="PYRIDOX_OXIDASE"/>
    <property type="match status" value="1"/>
</dbReference>
<evidence type="ECO:0000313" key="11">
    <source>
        <dbReference type="Proteomes" id="UP000324376"/>
    </source>
</evidence>
<protein>
    <recommendedName>
        <fullName evidence="5">Pyridoxine/pyridoxamine 5'-phosphate oxidase</fullName>
        <ecNumber evidence="5">1.4.3.5</ecNumber>
    </recommendedName>
    <alternativeName>
        <fullName evidence="5">PNP/PMP oxidase</fullName>
        <shortName evidence="5">PNPOx</shortName>
    </alternativeName>
    <alternativeName>
        <fullName evidence="5">Pyridoxal 5'-phosphate synthase</fullName>
    </alternativeName>
</protein>
<dbReference type="RefSeq" id="WP_148782077.1">
    <property type="nucleotide sequence ID" value="NZ_VNHU01000003.1"/>
</dbReference>
<dbReference type="PIRSF" id="PIRSF000190">
    <property type="entry name" value="Pyd_amn-ph_oxd"/>
    <property type="match status" value="1"/>
</dbReference>
<dbReference type="NCBIfam" id="NF004231">
    <property type="entry name" value="PRK05679.1"/>
    <property type="match status" value="1"/>
</dbReference>
<dbReference type="GO" id="GO:0004733">
    <property type="term" value="F:pyridoxamine phosphate oxidase activity"/>
    <property type="evidence" value="ECO:0007669"/>
    <property type="project" value="UniProtKB-UniRule"/>
</dbReference>
<dbReference type="InterPro" id="IPR019576">
    <property type="entry name" value="Pyridoxamine_oxidase_dimer_C"/>
</dbReference>
<dbReference type="OrthoDB" id="9780392at2"/>
<comment type="cofactor">
    <cofactor evidence="5 7">
        <name>FMN</name>
        <dbReference type="ChEBI" id="CHEBI:58210"/>
    </cofactor>
    <text evidence="5 7">Binds 1 FMN per subunit.</text>
</comment>
<comment type="caution">
    <text evidence="5">Lacks conserved residue(s) required for the propagation of feature annotation.</text>
</comment>
<feature type="binding site" evidence="5 7">
    <location>
        <position position="187"/>
    </location>
    <ligand>
        <name>FMN</name>
        <dbReference type="ChEBI" id="CHEBI:58210"/>
    </ligand>
</feature>
<feature type="domain" description="Pyridoxine 5'-phosphate oxidase dimerisation C-terminal" evidence="9">
    <location>
        <begin position="174"/>
        <end position="215"/>
    </location>
</feature>
<feature type="binding site" evidence="6">
    <location>
        <begin position="9"/>
        <end position="12"/>
    </location>
    <ligand>
        <name>substrate</name>
    </ligand>
</feature>
<evidence type="ECO:0000256" key="4">
    <source>
        <dbReference type="ARBA" id="ARBA00023002"/>
    </source>
</evidence>
<dbReference type="InterPro" id="IPR012349">
    <property type="entry name" value="Split_barrel_FMN-bd"/>
</dbReference>
<feature type="binding site" evidence="5 6">
    <location>
        <position position="68"/>
    </location>
    <ligand>
        <name>substrate</name>
    </ligand>
</feature>
<feature type="binding site" evidence="5 7">
    <location>
        <begin position="142"/>
        <end position="143"/>
    </location>
    <ligand>
        <name>FMN</name>
        <dbReference type="ChEBI" id="CHEBI:58210"/>
    </ligand>
</feature>
<dbReference type="InterPro" id="IPR000659">
    <property type="entry name" value="Pyridox_Oxase"/>
</dbReference>
<feature type="binding site" evidence="5 6">
    <location>
        <begin position="193"/>
        <end position="195"/>
    </location>
    <ligand>
        <name>substrate</name>
    </ligand>
</feature>
<dbReference type="Gene3D" id="2.30.110.10">
    <property type="entry name" value="Electron Transport, Fmn-binding Protein, Chain A"/>
    <property type="match status" value="1"/>
</dbReference>
<keyword evidence="3 5" id="KW-0288">FMN</keyword>
<feature type="binding site" evidence="5 6">
    <location>
        <position position="129"/>
    </location>
    <ligand>
        <name>substrate</name>
    </ligand>
</feature>
<dbReference type="EC" id="1.4.3.5" evidence="5"/>
<feature type="binding site" evidence="5 6">
    <location>
        <position position="125"/>
    </location>
    <ligand>
        <name>substrate</name>
    </ligand>
</feature>
<evidence type="ECO:0000256" key="5">
    <source>
        <dbReference type="HAMAP-Rule" id="MF_01629"/>
    </source>
</evidence>
<comment type="caution">
    <text evidence="10">The sequence shown here is derived from an EMBL/GenBank/DDBJ whole genome shotgun (WGS) entry which is preliminary data.</text>
</comment>
<dbReference type="Proteomes" id="UP000324376">
    <property type="component" value="Unassembled WGS sequence"/>
</dbReference>
<feature type="binding site" evidence="5 7">
    <location>
        <begin position="63"/>
        <end position="68"/>
    </location>
    <ligand>
        <name>FMN</name>
        <dbReference type="ChEBI" id="CHEBI:58210"/>
    </ligand>
</feature>
<keyword evidence="2 5" id="KW-0285">Flavoprotein</keyword>
<organism evidence="10 11">
    <name type="scientific">Aquimarina intermedia</name>
    <dbReference type="NCBI Taxonomy" id="350814"/>
    <lineage>
        <taxon>Bacteria</taxon>
        <taxon>Pseudomonadati</taxon>
        <taxon>Bacteroidota</taxon>
        <taxon>Flavobacteriia</taxon>
        <taxon>Flavobacteriales</taxon>
        <taxon>Flavobacteriaceae</taxon>
        <taxon>Aquimarina</taxon>
    </lineage>
</organism>
<gene>
    <name evidence="5" type="primary">pdxH</name>
    <name evidence="10" type="ORF">BD809_103136</name>
</gene>
<evidence type="ECO:0000259" key="8">
    <source>
        <dbReference type="Pfam" id="PF01243"/>
    </source>
</evidence>
<evidence type="ECO:0000256" key="7">
    <source>
        <dbReference type="PIRSR" id="PIRSR000190-2"/>
    </source>
</evidence>
<dbReference type="GO" id="GO:0008615">
    <property type="term" value="P:pyridoxine biosynthetic process"/>
    <property type="evidence" value="ECO:0007669"/>
    <property type="project" value="UniProtKB-UniRule"/>
</dbReference>
<evidence type="ECO:0000259" key="9">
    <source>
        <dbReference type="Pfam" id="PF10590"/>
    </source>
</evidence>
<comment type="catalytic activity">
    <reaction evidence="5">
        <text>pyridoxine 5'-phosphate + O2 = pyridoxal 5'-phosphate + H2O2</text>
        <dbReference type="Rhea" id="RHEA:15149"/>
        <dbReference type="ChEBI" id="CHEBI:15379"/>
        <dbReference type="ChEBI" id="CHEBI:16240"/>
        <dbReference type="ChEBI" id="CHEBI:58589"/>
        <dbReference type="ChEBI" id="CHEBI:597326"/>
        <dbReference type="EC" id="1.4.3.5"/>
    </reaction>
</comment>
<comment type="pathway">
    <text evidence="5">Cofactor metabolism; pyridoxal 5'-phosphate salvage; pyridoxal 5'-phosphate from pyridoxamine 5'-phosphate: step 1/1.</text>
</comment>
<comment type="function">
    <text evidence="5">Catalyzes the oxidation of either pyridoxine 5'-phosphate (PNP) or pyridoxamine 5'-phosphate (PMP) into pyridoxal 5'-phosphate (PLP).</text>
</comment>
<dbReference type="InterPro" id="IPR019740">
    <property type="entry name" value="Pyridox_Oxase_CS"/>
</dbReference>
<name>A0A5S5C6U4_9FLAO</name>
<dbReference type="Pfam" id="PF10590">
    <property type="entry name" value="PNP_phzG_C"/>
    <property type="match status" value="1"/>
</dbReference>
<comment type="similarity">
    <text evidence="1 5">Belongs to the pyridoxamine 5'-phosphate oxidase family.</text>
</comment>
<evidence type="ECO:0000256" key="3">
    <source>
        <dbReference type="ARBA" id="ARBA00022643"/>
    </source>
</evidence>
<comment type="pathway">
    <text evidence="5">Cofactor metabolism; pyridoxal 5'-phosphate salvage; pyridoxal 5'-phosphate from pyridoxine 5'-phosphate: step 1/1.</text>
</comment>
<dbReference type="GO" id="GO:0010181">
    <property type="term" value="F:FMN binding"/>
    <property type="evidence" value="ECO:0007669"/>
    <property type="project" value="UniProtKB-UniRule"/>
</dbReference>
<dbReference type="NCBIfam" id="TIGR00558">
    <property type="entry name" value="pdxH"/>
    <property type="match status" value="1"/>
</dbReference>
<comment type="subunit">
    <text evidence="5">Homodimer.</text>
</comment>
<proteinExistence type="inferred from homology"/>
<dbReference type="UniPathway" id="UPA01068">
    <property type="reaction ID" value="UER00304"/>
</dbReference>
<feature type="binding site" evidence="5 6">
    <location>
        <position position="133"/>
    </location>
    <ligand>
        <name>substrate</name>
    </ligand>
</feature>
<dbReference type="SUPFAM" id="SSF50475">
    <property type="entry name" value="FMN-binding split barrel"/>
    <property type="match status" value="1"/>
</dbReference>
<sequence length="215" mass="24853">MNRDLTDYRKSYNKGYLNEDEISDAPLSIFSDWFKVAEEDEAIDEANAMTLGTIGLDGFPKTRIVLLKHYDDKGFVFYTNYTSEKGEAISHNGRVCISFFWPSLERQVIIQGIAEKISDEQSTAYYKLRPRGSQLGAWVSDQSAVIDSRAVLEEKLQILETRYQGKSIPKPDFWGGFRVKPVSFEFWQGRENRLHDRIRYTPTSDSSWKIDRLSP</sequence>
<evidence type="ECO:0000256" key="6">
    <source>
        <dbReference type="PIRSR" id="PIRSR000190-1"/>
    </source>
</evidence>
<feature type="binding site" evidence="5 7">
    <location>
        <position position="85"/>
    </location>
    <ligand>
        <name>FMN</name>
        <dbReference type="ChEBI" id="CHEBI:58210"/>
    </ligand>
</feature>
<feature type="binding site" evidence="5 7">
    <location>
        <position position="197"/>
    </location>
    <ligand>
        <name>FMN</name>
        <dbReference type="ChEBI" id="CHEBI:58210"/>
    </ligand>
</feature>
<dbReference type="EMBL" id="VNHU01000003">
    <property type="protein sequence ID" value="TYP75074.1"/>
    <property type="molecule type" value="Genomic_DNA"/>
</dbReference>
<dbReference type="InterPro" id="IPR011576">
    <property type="entry name" value="Pyridox_Oxase_N"/>
</dbReference>
<accession>A0A5S5C6U4</accession>
<comment type="catalytic activity">
    <reaction evidence="5">
        <text>pyridoxamine 5'-phosphate + O2 + H2O = pyridoxal 5'-phosphate + H2O2 + NH4(+)</text>
        <dbReference type="Rhea" id="RHEA:15817"/>
        <dbReference type="ChEBI" id="CHEBI:15377"/>
        <dbReference type="ChEBI" id="CHEBI:15379"/>
        <dbReference type="ChEBI" id="CHEBI:16240"/>
        <dbReference type="ChEBI" id="CHEBI:28938"/>
        <dbReference type="ChEBI" id="CHEBI:58451"/>
        <dbReference type="ChEBI" id="CHEBI:597326"/>
        <dbReference type="EC" id="1.4.3.5"/>
    </reaction>
</comment>
<keyword evidence="5" id="KW-0664">Pyridoxine biosynthesis</keyword>
<dbReference type="PANTHER" id="PTHR10851:SF0">
    <property type="entry name" value="PYRIDOXINE-5'-PHOSPHATE OXIDASE"/>
    <property type="match status" value="1"/>
</dbReference>
<keyword evidence="11" id="KW-1185">Reference proteome</keyword>
<feature type="binding site" evidence="5 7">
    <location>
        <position position="107"/>
    </location>
    <ligand>
        <name>FMN</name>
        <dbReference type="ChEBI" id="CHEBI:58210"/>
    </ligand>
</feature>
<dbReference type="PANTHER" id="PTHR10851">
    <property type="entry name" value="PYRIDOXINE-5-PHOSPHATE OXIDASE"/>
    <property type="match status" value="1"/>
</dbReference>
<dbReference type="Pfam" id="PF01243">
    <property type="entry name" value="PNPOx_N"/>
    <property type="match status" value="1"/>
</dbReference>